<gene>
    <name evidence="3" type="ORF">ElyMa_003053900</name>
</gene>
<dbReference type="AlphaFoldDB" id="A0AAV4IKJ8"/>
<evidence type="ECO:0008006" key="5">
    <source>
        <dbReference type="Google" id="ProtNLM"/>
    </source>
</evidence>
<keyword evidence="2" id="KW-0812">Transmembrane</keyword>
<keyword evidence="2" id="KW-1133">Transmembrane helix</keyword>
<evidence type="ECO:0000256" key="1">
    <source>
        <dbReference type="SAM" id="MobiDB-lite"/>
    </source>
</evidence>
<keyword evidence="2" id="KW-0472">Membrane</keyword>
<organism evidence="3 4">
    <name type="scientific">Elysia marginata</name>
    <dbReference type="NCBI Taxonomy" id="1093978"/>
    <lineage>
        <taxon>Eukaryota</taxon>
        <taxon>Metazoa</taxon>
        <taxon>Spiralia</taxon>
        <taxon>Lophotrochozoa</taxon>
        <taxon>Mollusca</taxon>
        <taxon>Gastropoda</taxon>
        <taxon>Heterobranchia</taxon>
        <taxon>Euthyneura</taxon>
        <taxon>Panpulmonata</taxon>
        <taxon>Sacoglossa</taxon>
        <taxon>Placobranchoidea</taxon>
        <taxon>Plakobranchidae</taxon>
        <taxon>Elysia</taxon>
    </lineage>
</organism>
<accession>A0AAV4IKJ8</accession>
<comment type="caution">
    <text evidence="3">The sequence shown here is derived from an EMBL/GenBank/DDBJ whole genome shotgun (WGS) entry which is preliminary data.</text>
</comment>
<sequence>MGKLENNMNVNAHPQLLDETSLKASHAPGRKGGVFPLPFGAKVIVPEVLFGKKDTITCSVASPDSRWQTCPAHLPSYEHVNSEIYTLKSNVHNLKKSIMVQIPFHPVNSEFHEVNVKGKWAGEAEWVNVGFLTKELDNRPCVELELTRLGTFLVTTTPKTETFDVTTQGCLYQARLSHQITVRFPKKAIDQNIQCALQILPIPPEKVQHAREQYIQECNDVIAVTEFIDVISNVQCNFRRAVTLKLPLPVGVELDVEGGGDAATSEGHNDIAVLYKTSTGWELVESQYKFSRNTVTFDVKELTRFCVVHCVSGRQKKMKDALSTIEGKNDKERGEICLFLSTKPKSWKAVLEVFPKRLADTKISDRKAQGFTLVTKTLAPVLEAPAPVRFSNRRPPPPSRLPPKPSRDEEGAFDIQEGVTWMIDVAGDVKTEVTSALRENNHLRYFSRLAESYRTFLFEPLESEPSALEGVINLVPVGVRDEQLRNRMTFTFKVELEESVVVEYLAPEPVPEEKVEEKPKVCGQEVLSLSGTLMILLIFDTVTPIPNHHYHPHYHIIIIIIIITIIITIILIVIILILIIIIIIILIILIILIISSTIIIIIVTIFIAVIIIIIIIIITTTIIIIVLIIIVLTIVTIINIIHLHLNQLGLKRKHI</sequence>
<feature type="transmembrane region" description="Helical" evidence="2">
    <location>
        <begin position="624"/>
        <end position="645"/>
    </location>
</feature>
<dbReference type="Gene3D" id="2.60.220.30">
    <property type="match status" value="1"/>
</dbReference>
<keyword evidence="4" id="KW-1185">Reference proteome</keyword>
<evidence type="ECO:0000313" key="4">
    <source>
        <dbReference type="Proteomes" id="UP000762676"/>
    </source>
</evidence>
<protein>
    <recommendedName>
        <fullName evidence="5">ZU5 domain-containing protein</fullName>
    </recommendedName>
</protein>
<name>A0AAV4IKJ8_9GAST</name>
<feature type="transmembrane region" description="Helical" evidence="2">
    <location>
        <begin position="557"/>
        <end position="590"/>
    </location>
</feature>
<dbReference type="EMBL" id="BMAT01006319">
    <property type="protein sequence ID" value="GFS10130.1"/>
    <property type="molecule type" value="Genomic_DNA"/>
</dbReference>
<dbReference type="Proteomes" id="UP000762676">
    <property type="component" value="Unassembled WGS sequence"/>
</dbReference>
<feature type="region of interest" description="Disordered" evidence="1">
    <location>
        <begin position="386"/>
        <end position="410"/>
    </location>
</feature>
<reference evidence="3 4" key="1">
    <citation type="journal article" date="2021" name="Elife">
        <title>Chloroplast acquisition without the gene transfer in kleptoplastic sea slugs, Plakobranchus ocellatus.</title>
        <authorList>
            <person name="Maeda T."/>
            <person name="Takahashi S."/>
            <person name="Yoshida T."/>
            <person name="Shimamura S."/>
            <person name="Takaki Y."/>
            <person name="Nagai Y."/>
            <person name="Toyoda A."/>
            <person name="Suzuki Y."/>
            <person name="Arimoto A."/>
            <person name="Ishii H."/>
            <person name="Satoh N."/>
            <person name="Nishiyama T."/>
            <person name="Hasebe M."/>
            <person name="Maruyama T."/>
            <person name="Minagawa J."/>
            <person name="Obokata J."/>
            <person name="Shigenobu S."/>
        </authorList>
    </citation>
    <scope>NUCLEOTIDE SEQUENCE [LARGE SCALE GENOMIC DNA]</scope>
</reference>
<feature type="transmembrane region" description="Helical" evidence="2">
    <location>
        <begin position="597"/>
        <end position="618"/>
    </location>
</feature>
<evidence type="ECO:0000313" key="3">
    <source>
        <dbReference type="EMBL" id="GFS10130.1"/>
    </source>
</evidence>
<evidence type="ECO:0000256" key="2">
    <source>
        <dbReference type="SAM" id="Phobius"/>
    </source>
</evidence>
<feature type="compositionally biased region" description="Pro residues" evidence="1">
    <location>
        <begin position="394"/>
        <end position="404"/>
    </location>
</feature>
<proteinExistence type="predicted"/>